<accession>A0AC60R1J1</accession>
<organism evidence="1 2">
    <name type="scientific">Ixodes persulcatus</name>
    <name type="common">Taiga tick</name>
    <dbReference type="NCBI Taxonomy" id="34615"/>
    <lineage>
        <taxon>Eukaryota</taxon>
        <taxon>Metazoa</taxon>
        <taxon>Ecdysozoa</taxon>
        <taxon>Arthropoda</taxon>
        <taxon>Chelicerata</taxon>
        <taxon>Arachnida</taxon>
        <taxon>Acari</taxon>
        <taxon>Parasitiformes</taxon>
        <taxon>Ixodida</taxon>
        <taxon>Ixodoidea</taxon>
        <taxon>Ixodidae</taxon>
        <taxon>Ixodinae</taxon>
        <taxon>Ixodes</taxon>
    </lineage>
</organism>
<dbReference type="Proteomes" id="UP000805193">
    <property type="component" value="Unassembled WGS sequence"/>
</dbReference>
<reference evidence="1 2" key="1">
    <citation type="journal article" date="2020" name="Cell">
        <title>Large-Scale Comparative Analyses of Tick Genomes Elucidate Their Genetic Diversity and Vector Capacities.</title>
        <authorList>
            <consortium name="Tick Genome and Microbiome Consortium (TIGMIC)"/>
            <person name="Jia N."/>
            <person name="Wang J."/>
            <person name="Shi W."/>
            <person name="Du L."/>
            <person name="Sun Y."/>
            <person name="Zhan W."/>
            <person name="Jiang J.F."/>
            <person name="Wang Q."/>
            <person name="Zhang B."/>
            <person name="Ji P."/>
            <person name="Bell-Sakyi L."/>
            <person name="Cui X.M."/>
            <person name="Yuan T.T."/>
            <person name="Jiang B.G."/>
            <person name="Yang W.F."/>
            <person name="Lam T.T."/>
            <person name="Chang Q.C."/>
            <person name="Ding S.J."/>
            <person name="Wang X.J."/>
            <person name="Zhu J.G."/>
            <person name="Ruan X.D."/>
            <person name="Zhao L."/>
            <person name="Wei J.T."/>
            <person name="Ye R.Z."/>
            <person name="Que T.C."/>
            <person name="Du C.H."/>
            <person name="Zhou Y.H."/>
            <person name="Cheng J.X."/>
            <person name="Dai P.F."/>
            <person name="Guo W.B."/>
            <person name="Han X.H."/>
            <person name="Huang E.J."/>
            <person name="Li L.F."/>
            <person name="Wei W."/>
            <person name="Gao Y.C."/>
            <person name="Liu J.Z."/>
            <person name="Shao H.Z."/>
            <person name="Wang X."/>
            <person name="Wang C.C."/>
            <person name="Yang T.C."/>
            <person name="Huo Q.B."/>
            <person name="Li W."/>
            <person name="Chen H.Y."/>
            <person name="Chen S.E."/>
            <person name="Zhou L.G."/>
            <person name="Ni X.B."/>
            <person name="Tian J.H."/>
            <person name="Sheng Y."/>
            <person name="Liu T."/>
            <person name="Pan Y.S."/>
            <person name="Xia L.Y."/>
            <person name="Li J."/>
            <person name="Zhao F."/>
            <person name="Cao W.C."/>
        </authorList>
    </citation>
    <scope>NUCLEOTIDE SEQUENCE [LARGE SCALE GENOMIC DNA]</scope>
    <source>
        <strain evidence="1">Iper-2018</strain>
    </source>
</reference>
<evidence type="ECO:0000313" key="1">
    <source>
        <dbReference type="EMBL" id="KAG0444870.1"/>
    </source>
</evidence>
<protein>
    <submittedName>
        <fullName evidence="1">Uncharacterized protein</fullName>
    </submittedName>
</protein>
<name>A0AC60R1J1_IXOPE</name>
<gene>
    <name evidence="1" type="ORF">HPB47_013293</name>
</gene>
<proteinExistence type="predicted"/>
<comment type="caution">
    <text evidence="1">The sequence shown here is derived from an EMBL/GenBank/DDBJ whole genome shotgun (WGS) entry which is preliminary data.</text>
</comment>
<dbReference type="EMBL" id="JABSTQ010001335">
    <property type="protein sequence ID" value="KAG0444870.1"/>
    <property type="molecule type" value="Genomic_DNA"/>
</dbReference>
<sequence>MPSSPIGCSCCRRRVAIATVPRCLPEIHPLALIATLAAAGHVSAQSDETKFARANAEFGLSLLKELSSTRKPQENVFFSPSSIFAALTMVYSGAKGMSAADLETVLGLRRENITTRNAVLGAYRTYLKDLQSPNVTLNIANAAVVDKRLGLLESYKRDLAETFSAEVRSVDFQNNLKKVVSEINQWFERKTSGKISDMASEDSLRRGVMVLMNAIYFKGSWENAFDTNKTAHFPFYNEGFELVQVKTMARRSTMNYCALPELKSQAVQLPYSGNRYSMVIVLPNDRTGLPQVIGALSVRTILTLLKKPSPHEVKLRLPKFELSTKYKLVDALKRLGLISIFSNEADLSGISSDRELIVSDVVHKAVMGVSEEGTVAAAATEVDVGYRSIGYPDPAPNFYVDHPFLFSICDTVENRILFIGAVHSL</sequence>
<keyword evidence="2" id="KW-1185">Reference proteome</keyword>
<evidence type="ECO:0000313" key="2">
    <source>
        <dbReference type="Proteomes" id="UP000805193"/>
    </source>
</evidence>